<gene>
    <name evidence="2" type="ORF">FNU79_17365</name>
</gene>
<dbReference type="RefSeq" id="WP_143722055.1">
    <property type="nucleotide sequence ID" value="NZ_VKDB01000036.1"/>
</dbReference>
<dbReference type="PANTHER" id="PTHR39426">
    <property type="entry name" value="HOMOLOGY TO DEATH-ON-CURING PROTEIN OF PHAGE P1"/>
    <property type="match status" value="1"/>
</dbReference>
<dbReference type="GO" id="GO:0016301">
    <property type="term" value="F:kinase activity"/>
    <property type="evidence" value="ECO:0007669"/>
    <property type="project" value="InterPro"/>
</dbReference>
<dbReference type="NCBIfam" id="TIGR01550">
    <property type="entry name" value="DOC_P1"/>
    <property type="match status" value="1"/>
</dbReference>
<dbReference type="PANTHER" id="PTHR39426:SF1">
    <property type="entry name" value="HOMOLOGY TO DEATH-ON-CURING PROTEIN OF PHAGE P1"/>
    <property type="match status" value="1"/>
</dbReference>
<feature type="domain" description="Fido" evidence="1">
    <location>
        <begin position="13"/>
        <end position="131"/>
    </location>
</feature>
<comment type="caution">
    <text evidence="2">The sequence shown here is derived from an EMBL/GenBank/DDBJ whole genome shotgun (WGS) entry which is preliminary data.</text>
</comment>
<dbReference type="InterPro" id="IPR006440">
    <property type="entry name" value="Doc"/>
</dbReference>
<keyword evidence="3" id="KW-1185">Reference proteome</keyword>
<name>A0A553UHW3_9DEIO</name>
<dbReference type="InterPro" id="IPR053737">
    <property type="entry name" value="Type_II_TA_Toxin"/>
</dbReference>
<dbReference type="Pfam" id="PF02661">
    <property type="entry name" value="Fic"/>
    <property type="match status" value="1"/>
</dbReference>
<evidence type="ECO:0000259" key="1">
    <source>
        <dbReference type="PROSITE" id="PS51459"/>
    </source>
</evidence>
<organism evidence="2 3">
    <name type="scientific">Deinococcus detaillensis</name>
    <dbReference type="NCBI Taxonomy" id="2592048"/>
    <lineage>
        <taxon>Bacteria</taxon>
        <taxon>Thermotogati</taxon>
        <taxon>Deinococcota</taxon>
        <taxon>Deinococci</taxon>
        <taxon>Deinococcales</taxon>
        <taxon>Deinococcaceae</taxon>
        <taxon>Deinococcus</taxon>
    </lineage>
</organism>
<sequence>MTSSGGWRMPEGLTLAEVIDLHERQLTNYGGGTGLRELSLLESALAQPTQEIFGQRRFPSVPAQAAAYLYYVSRAHAFVDANKRTALSCALVWLAMHELRLTLSLDDLFDLTLNIAQGRTPLEEAVQRFEAATQSTA</sequence>
<dbReference type="PROSITE" id="PS51459">
    <property type="entry name" value="FIDO"/>
    <property type="match status" value="1"/>
</dbReference>
<dbReference type="InterPro" id="IPR003812">
    <property type="entry name" value="Fido"/>
</dbReference>
<dbReference type="AlphaFoldDB" id="A0A553UHW3"/>
<accession>A0A553UHW3</accession>
<dbReference type="Proteomes" id="UP000316092">
    <property type="component" value="Unassembled WGS sequence"/>
</dbReference>
<dbReference type="OrthoDB" id="9802752at2"/>
<dbReference type="PIRSF" id="PIRSF018297">
    <property type="entry name" value="Doc"/>
    <property type="match status" value="1"/>
</dbReference>
<dbReference type="EMBL" id="VKDB01000036">
    <property type="protein sequence ID" value="TSA79804.1"/>
    <property type="molecule type" value="Genomic_DNA"/>
</dbReference>
<protein>
    <submittedName>
        <fullName evidence="2">Type II toxin-antitoxin system death-on-curing family toxin</fullName>
    </submittedName>
</protein>
<evidence type="ECO:0000313" key="2">
    <source>
        <dbReference type="EMBL" id="TSA79804.1"/>
    </source>
</evidence>
<dbReference type="Gene3D" id="1.20.120.1870">
    <property type="entry name" value="Fic/DOC protein, Fido domain"/>
    <property type="match status" value="1"/>
</dbReference>
<evidence type="ECO:0000313" key="3">
    <source>
        <dbReference type="Proteomes" id="UP000316092"/>
    </source>
</evidence>
<proteinExistence type="predicted"/>
<reference evidence="2 3" key="1">
    <citation type="submission" date="2019-07" db="EMBL/GenBank/DDBJ databases">
        <title>Deinococcus detaillus sp. nov., isolated from humus soil in Antarctica.</title>
        <authorList>
            <person name="Zhang K."/>
        </authorList>
    </citation>
    <scope>NUCLEOTIDE SEQUENCE [LARGE SCALE GENOMIC DNA]</scope>
    <source>
        <strain evidence="2 3">H1</strain>
    </source>
</reference>